<protein>
    <recommendedName>
        <fullName evidence="10">DUF350 domain-containing protein</fullName>
    </recommendedName>
</protein>
<dbReference type="Pfam" id="PF03994">
    <property type="entry name" value="DUF350"/>
    <property type="match status" value="1"/>
</dbReference>
<dbReference type="InterPro" id="IPR007140">
    <property type="entry name" value="DUF350"/>
</dbReference>
<evidence type="ECO:0008006" key="10">
    <source>
        <dbReference type="Google" id="ProtNLM"/>
    </source>
</evidence>
<evidence type="ECO:0000256" key="3">
    <source>
        <dbReference type="ARBA" id="ARBA00022475"/>
    </source>
</evidence>
<keyword evidence="4 7" id="KW-0812">Transmembrane</keyword>
<comment type="similarity">
    <text evidence="2">Belongs to the UPF0719 family.</text>
</comment>
<organism evidence="8 9">
    <name type="scientific">Arsenicibacter rosenii</name>
    <dbReference type="NCBI Taxonomy" id="1750698"/>
    <lineage>
        <taxon>Bacteria</taxon>
        <taxon>Pseudomonadati</taxon>
        <taxon>Bacteroidota</taxon>
        <taxon>Cytophagia</taxon>
        <taxon>Cytophagales</taxon>
        <taxon>Spirosomataceae</taxon>
        <taxon>Arsenicibacter</taxon>
    </lineage>
</organism>
<name>A0A1S2VMU0_9BACT</name>
<evidence type="ECO:0000256" key="1">
    <source>
        <dbReference type="ARBA" id="ARBA00004651"/>
    </source>
</evidence>
<proteinExistence type="inferred from homology"/>
<dbReference type="RefSeq" id="WP_071502508.1">
    <property type="nucleotide sequence ID" value="NZ_MORL01000003.1"/>
</dbReference>
<keyword evidence="9" id="KW-1185">Reference proteome</keyword>
<dbReference type="AlphaFoldDB" id="A0A1S2VMU0"/>
<comment type="subcellular location">
    <subcellularLocation>
        <location evidence="1">Cell membrane</location>
        <topology evidence="1">Multi-pass membrane protein</topology>
    </subcellularLocation>
</comment>
<evidence type="ECO:0000256" key="6">
    <source>
        <dbReference type="ARBA" id="ARBA00023136"/>
    </source>
</evidence>
<feature type="transmembrane region" description="Helical" evidence="7">
    <location>
        <begin position="12"/>
        <end position="31"/>
    </location>
</feature>
<sequence>MEEYLNIKYITASIVYSLLGILILVVAFVVIEKLAPENLWKKIVDEQNVALAIMAAGFMLAVAIIISSAIHG</sequence>
<reference evidence="8 9" key="1">
    <citation type="submission" date="2016-10" db="EMBL/GenBank/DDBJ databases">
        <title>Arsenicibacter rosenii gen. nov., sp. nov., an efficient arsenic-methylating bacterium isolated from an arsenic-contaminated paddy soil.</title>
        <authorList>
            <person name="Huang K."/>
        </authorList>
    </citation>
    <scope>NUCLEOTIDE SEQUENCE [LARGE SCALE GENOMIC DNA]</scope>
    <source>
        <strain evidence="8 9">SM-1</strain>
    </source>
</reference>
<keyword evidence="6 7" id="KW-0472">Membrane</keyword>
<keyword evidence="3" id="KW-1003">Cell membrane</keyword>
<evidence type="ECO:0000256" key="2">
    <source>
        <dbReference type="ARBA" id="ARBA00005779"/>
    </source>
</evidence>
<evidence type="ECO:0000313" key="8">
    <source>
        <dbReference type="EMBL" id="OIN59710.1"/>
    </source>
</evidence>
<accession>A0A1S2VMU0</accession>
<evidence type="ECO:0000256" key="7">
    <source>
        <dbReference type="SAM" id="Phobius"/>
    </source>
</evidence>
<dbReference type="Proteomes" id="UP000181790">
    <property type="component" value="Unassembled WGS sequence"/>
</dbReference>
<feature type="transmembrane region" description="Helical" evidence="7">
    <location>
        <begin position="51"/>
        <end position="70"/>
    </location>
</feature>
<gene>
    <name evidence="8" type="ORF">BLX24_07535</name>
</gene>
<evidence type="ECO:0000313" key="9">
    <source>
        <dbReference type="Proteomes" id="UP000181790"/>
    </source>
</evidence>
<keyword evidence="5 7" id="KW-1133">Transmembrane helix</keyword>
<evidence type="ECO:0000256" key="5">
    <source>
        <dbReference type="ARBA" id="ARBA00022989"/>
    </source>
</evidence>
<comment type="caution">
    <text evidence="8">The sequence shown here is derived from an EMBL/GenBank/DDBJ whole genome shotgun (WGS) entry which is preliminary data.</text>
</comment>
<dbReference type="EMBL" id="MORL01000003">
    <property type="protein sequence ID" value="OIN59710.1"/>
    <property type="molecule type" value="Genomic_DNA"/>
</dbReference>
<evidence type="ECO:0000256" key="4">
    <source>
        <dbReference type="ARBA" id="ARBA00022692"/>
    </source>
</evidence>
<dbReference type="GO" id="GO:0005886">
    <property type="term" value="C:plasma membrane"/>
    <property type="evidence" value="ECO:0007669"/>
    <property type="project" value="UniProtKB-SubCell"/>
</dbReference>